<keyword evidence="1" id="KW-0378">Hydrolase</keyword>
<dbReference type="EC" id="3.-.-.-" evidence="1"/>
<dbReference type="EMBL" id="JBHSXN010000006">
    <property type="protein sequence ID" value="MFC6955537.1"/>
    <property type="molecule type" value="Genomic_DNA"/>
</dbReference>
<dbReference type="PANTHER" id="PTHR43434:SF1">
    <property type="entry name" value="PHOSPHOGLYCOLATE PHOSPHATASE"/>
    <property type="match status" value="1"/>
</dbReference>
<proteinExistence type="predicted"/>
<reference evidence="1 2" key="1">
    <citation type="journal article" date="2019" name="Int. J. Syst. Evol. Microbiol.">
        <title>The Global Catalogue of Microorganisms (GCM) 10K type strain sequencing project: providing services to taxonomists for standard genome sequencing and annotation.</title>
        <authorList>
            <consortium name="The Broad Institute Genomics Platform"/>
            <consortium name="The Broad Institute Genome Sequencing Center for Infectious Disease"/>
            <person name="Wu L."/>
            <person name="Ma J."/>
        </authorList>
    </citation>
    <scope>NUCLEOTIDE SEQUENCE [LARGE SCALE GENOMIC DNA]</scope>
    <source>
        <strain evidence="1 2">GX26</strain>
    </source>
</reference>
<dbReference type="InterPro" id="IPR050155">
    <property type="entry name" value="HAD-like_hydrolase_sf"/>
</dbReference>
<sequence>MVADSYDFWLFDLDGTLVDAEWAYTRDVFDRVGDRVGRRFSDREAYVLWHGLTGARNRQLQAWGVDPEAFWPAFHAEEDPRARAEHTFLHDDATFVGDLDRPVGLVTHCQRFLADPVLEHLDVADWFDVVVCCDDDTGWKPDPAPVDLARAGLGVDAEDVGVLAGDGSNDVGAAWNAGLDAIHVERHGADRRGHCVRGDHRVPHFGALDGVDAAAARDATSHLPAFDE</sequence>
<dbReference type="Gene3D" id="1.10.150.240">
    <property type="entry name" value="Putative phosphatase, domain 2"/>
    <property type="match status" value="1"/>
</dbReference>
<organism evidence="1 2">
    <name type="scientific">Halorubellus litoreus</name>
    <dbReference type="NCBI Taxonomy" id="755308"/>
    <lineage>
        <taxon>Archaea</taxon>
        <taxon>Methanobacteriati</taxon>
        <taxon>Methanobacteriota</taxon>
        <taxon>Stenosarchaea group</taxon>
        <taxon>Halobacteria</taxon>
        <taxon>Halobacteriales</taxon>
        <taxon>Halorubellaceae</taxon>
        <taxon>Halorubellus</taxon>
    </lineage>
</organism>
<name>A0ABD5VJ12_9EURY</name>
<dbReference type="AlphaFoldDB" id="A0ABD5VJ12"/>
<evidence type="ECO:0000313" key="1">
    <source>
        <dbReference type="EMBL" id="MFC6955537.1"/>
    </source>
</evidence>
<keyword evidence="2" id="KW-1185">Reference proteome</keyword>
<dbReference type="Pfam" id="PF00702">
    <property type="entry name" value="Hydrolase"/>
    <property type="match status" value="1"/>
</dbReference>
<dbReference type="SUPFAM" id="SSF56784">
    <property type="entry name" value="HAD-like"/>
    <property type="match status" value="1"/>
</dbReference>
<protein>
    <submittedName>
        <fullName evidence="1">HAD family hydrolase</fullName>
        <ecNumber evidence="1">3.-.-.-</ecNumber>
    </submittedName>
</protein>
<dbReference type="SFLD" id="SFLDS00003">
    <property type="entry name" value="Haloacid_Dehalogenase"/>
    <property type="match status" value="1"/>
</dbReference>
<dbReference type="Proteomes" id="UP001596395">
    <property type="component" value="Unassembled WGS sequence"/>
</dbReference>
<accession>A0ABD5VJ12</accession>
<dbReference type="InterPro" id="IPR023214">
    <property type="entry name" value="HAD_sf"/>
</dbReference>
<dbReference type="InterPro" id="IPR036412">
    <property type="entry name" value="HAD-like_sf"/>
</dbReference>
<dbReference type="PANTHER" id="PTHR43434">
    <property type="entry name" value="PHOSPHOGLYCOLATE PHOSPHATASE"/>
    <property type="match status" value="1"/>
</dbReference>
<dbReference type="Gene3D" id="3.40.50.1000">
    <property type="entry name" value="HAD superfamily/HAD-like"/>
    <property type="match status" value="1"/>
</dbReference>
<dbReference type="GO" id="GO:0016787">
    <property type="term" value="F:hydrolase activity"/>
    <property type="evidence" value="ECO:0007669"/>
    <property type="project" value="UniProtKB-KW"/>
</dbReference>
<dbReference type="SFLD" id="SFLDG01129">
    <property type="entry name" value="C1.5:_HAD__Beta-PGM__Phosphata"/>
    <property type="match status" value="1"/>
</dbReference>
<gene>
    <name evidence="1" type="ORF">ACFQGB_21970</name>
</gene>
<evidence type="ECO:0000313" key="2">
    <source>
        <dbReference type="Proteomes" id="UP001596395"/>
    </source>
</evidence>
<dbReference type="RefSeq" id="WP_336352454.1">
    <property type="nucleotide sequence ID" value="NZ_JAZAQL010000006.1"/>
</dbReference>
<dbReference type="InterPro" id="IPR023198">
    <property type="entry name" value="PGP-like_dom2"/>
</dbReference>
<comment type="caution">
    <text evidence="1">The sequence shown here is derived from an EMBL/GenBank/DDBJ whole genome shotgun (WGS) entry which is preliminary data.</text>
</comment>